<keyword evidence="3" id="KW-1185">Reference proteome</keyword>
<organism evidence="2 3">
    <name type="scientific">Acrocarpospora corrugata</name>
    <dbReference type="NCBI Taxonomy" id="35763"/>
    <lineage>
        <taxon>Bacteria</taxon>
        <taxon>Bacillati</taxon>
        <taxon>Actinomycetota</taxon>
        <taxon>Actinomycetes</taxon>
        <taxon>Streptosporangiales</taxon>
        <taxon>Streptosporangiaceae</taxon>
        <taxon>Acrocarpospora</taxon>
    </lineage>
</organism>
<evidence type="ECO:0000313" key="3">
    <source>
        <dbReference type="Proteomes" id="UP000334990"/>
    </source>
</evidence>
<dbReference type="Proteomes" id="UP000334990">
    <property type="component" value="Unassembled WGS sequence"/>
</dbReference>
<feature type="transmembrane region" description="Helical" evidence="1">
    <location>
        <begin position="60"/>
        <end position="77"/>
    </location>
</feature>
<accession>A0A5M3W9X5</accession>
<keyword evidence="1" id="KW-1133">Transmembrane helix</keyword>
<protein>
    <submittedName>
        <fullName evidence="2">Uncharacterized protein</fullName>
    </submittedName>
</protein>
<gene>
    <name evidence="2" type="ORF">Acor_53740</name>
</gene>
<dbReference type="AlphaFoldDB" id="A0A5M3W9X5"/>
<evidence type="ECO:0000256" key="1">
    <source>
        <dbReference type="SAM" id="Phobius"/>
    </source>
</evidence>
<reference evidence="2 3" key="1">
    <citation type="submission" date="2019-10" db="EMBL/GenBank/DDBJ databases">
        <title>Whole genome shotgun sequence of Acrocarpospora corrugata NBRC 13972.</title>
        <authorList>
            <person name="Ichikawa N."/>
            <person name="Kimura A."/>
            <person name="Kitahashi Y."/>
            <person name="Komaki H."/>
            <person name="Oguchi A."/>
        </authorList>
    </citation>
    <scope>NUCLEOTIDE SEQUENCE [LARGE SCALE GENOMIC DNA]</scope>
    <source>
        <strain evidence="2 3">NBRC 13972</strain>
    </source>
</reference>
<dbReference type="EMBL" id="BLAD01000067">
    <property type="protein sequence ID" value="GES03308.1"/>
    <property type="molecule type" value="Genomic_DNA"/>
</dbReference>
<keyword evidence="1" id="KW-0812">Transmembrane</keyword>
<comment type="caution">
    <text evidence="2">The sequence shown here is derived from an EMBL/GenBank/DDBJ whole genome shotgun (WGS) entry which is preliminary data.</text>
</comment>
<proteinExistence type="predicted"/>
<evidence type="ECO:0000313" key="2">
    <source>
        <dbReference type="EMBL" id="GES03308.1"/>
    </source>
</evidence>
<keyword evidence="1" id="KW-0472">Membrane</keyword>
<feature type="transmembrane region" description="Helical" evidence="1">
    <location>
        <begin position="30"/>
        <end position="48"/>
    </location>
</feature>
<sequence>MPGPARRTRRLRTADDLLSGTALGRLPTPWWYGLHLLTALAVGTALIISSRREAAEHPRTLRLVALSLGLTALAIFWL</sequence>
<name>A0A5M3W9X5_9ACTN</name>